<evidence type="ECO:0000313" key="23">
    <source>
        <dbReference type="Proteomes" id="UP000198611"/>
    </source>
</evidence>
<dbReference type="InterPro" id="IPR036266">
    <property type="entry name" value="SecA_Wing/Scaffold_sf"/>
</dbReference>
<keyword evidence="7" id="KW-0479">Metal-binding</keyword>
<dbReference type="SUPFAM" id="SSF81886">
    <property type="entry name" value="Helical scaffold and wing domains of SecA"/>
    <property type="match status" value="1"/>
</dbReference>
<dbReference type="CDD" id="cd17928">
    <property type="entry name" value="DEXDc_SecA"/>
    <property type="match status" value="1"/>
</dbReference>
<feature type="domain" description="SecA family profile" evidence="21">
    <location>
        <begin position="15"/>
        <end position="636"/>
    </location>
</feature>
<feature type="binding site" evidence="15">
    <location>
        <begin position="117"/>
        <end position="121"/>
    </location>
    <ligand>
        <name>ATP</name>
        <dbReference type="ChEBI" id="CHEBI:30616"/>
    </ligand>
</feature>
<proteinExistence type="inferred from homology"/>
<dbReference type="SUPFAM" id="SSF52540">
    <property type="entry name" value="P-loop containing nucleoside triphosphate hydrolases"/>
    <property type="match status" value="2"/>
</dbReference>
<dbReference type="AlphaFoldDB" id="A0A1I1QRS7"/>
<dbReference type="NCBIfam" id="TIGR00963">
    <property type="entry name" value="secA"/>
    <property type="match status" value="1"/>
</dbReference>
<dbReference type="InterPro" id="IPR014018">
    <property type="entry name" value="SecA_motor_DEAD"/>
</dbReference>
<feature type="binding site" evidence="15">
    <location>
        <position position="528"/>
    </location>
    <ligand>
        <name>ATP</name>
        <dbReference type="ChEBI" id="CHEBI:30616"/>
    </ligand>
</feature>
<dbReference type="HAMAP" id="MF_01382">
    <property type="entry name" value="SecA"/>
    <property type="match status" value="1"/>
</dbReference>
<keyword evidence="13 15" id="KW-0811">Translocation</keyword>
<feature type="domain" description="Helicase ATP-binding" evidence="19">
    <location>
        <begin position="101"/>
        <end position="259"/>
    </location>
</feature>
<dbReference type="InterPro" id="IPR020937">
    <property type="entry name" value="SecA_CS"/>
</dbReference>
<dbReference type="PANTHER" id="PTHR30612:SF0">
    <property type="entry name" value="CHLOROPLAST PROTEIN-TRANSPORTING ATPASE"/>
    <property type="match status" value="1"/>
</dbReference>
<dbReference type="GO" id="GO:0005829">
    <property type="term" value="C:cytosol"/>
    <property type="evidence" value="ECO:0007669"/>
    <property type="project" value="TreeGrafter"/>
</dbReference>
<dbReference type="FunFam" id="3.40.50.300:FF:000334">
    <property type="entry name" value="Protein translocase subunit SecA"/>
    <property type="match status" value="1"/>
</dbReference>
<accession>A0A1I1QRS7</accession>
<evidence type="ECO:0000256" key="10">
    <source>
        <dbReference type="ARBA" id="ARBA00022840"/>
    </source>
</evidence>
<dbReference type="GO" id="GO:0046872">
    <property type="term" value="F:metal ion binding"/>
    <property type="evidence" value="ECO:0007669"/>
    <property type="project" value="UniProtKB-KW"/>
</dbReference>
<dbReference type="SUPFAM" id="SSF81767">
    <property type="entry name" value="Pre-protein crosslinking domain of SecA"/>
    <property type="match status" value="1"/>
</dbReference>
<evidence type="ECO:0000256" key="16">
    <source>
        <dbReference type="RuleBase" id="RU003874"/>
    </source>
</evidence>
<dbReference type="InterPro" id="IPR044722">
    <property type="entry name" value="SecA_SF2_C"/>
</dbReference>
<dbReference type="InterPro" id="IPR004027">
    <property type="entry name" value="SEC_C_motif"/>
</dbReference>
<evidence type="ECO:0000259" key="20">
    <source>
        <dbReference type="PROSITE" id="PS51194"/>
    </source>
</evidence>
<dbReference type="Pfam" id="PF07516">
    <property type="entry name" value="SecA_SW"/>
    <property type="match status" value="1"/>
</dbReference>
<keyword evidence="3 15" id="KW-0813">Transport</keyword>
<feature type="binding site" evidence="15">
    <location>
        <position position="99"/>
    </location>
    <ligand>
        <name>ATP</name>
        <dbReference type="ChEBI" id="CHEBI:30616"/>
    </ligand>
</feature>
<dbReference type="GO" id="GO:0005524">
    <property type="term" value="F:ATP binding"/>
    <property type="evidence" value="ECO:0007669"/>
    <property type="project" value="UniProtKB-UniRule"/>
</dbReference>
<evidence type="ECO:0000256" key="6">
    <source>
        <dbReference type="ARBA" id="ARBA00022519"/>
    </source>
</evidence>
<dbReference type="SMART" id="SM00957">
    <property type="entry name" value="SecA_DEAD"/>
    <property type="match status" value="1"/>
</dbReference>
<evidence type="ECO:0000256" key="15">
    <source>
        <dbReference type="HAMAP-Rule" id="MF_01382"/>
    </source>
</evidence>
<organism evidence="22 23">
    <name type="scientific">Thiohalospira halophila DSM 15071</name>
    <dbReference type="NCBI Taxonomy" id="1123397"/>
    <lineage>
        <taxon>Bacteria</taxon>
        <taxon>Pseudomonadati</taxon>
        <taxon>Pseudomonadota</taxon>
        <taxon>Gammaproteobacteria</taxon>
        <taxon>Thiohalospirales</taxon>
        <taxon>Thiohalospiraceae</taxon>
        <taxon>Thiohalospira</taxon>
    </lineage>
</organism>
<comment type="subcellular location">
    <subcellularLocation>
        <location evidence="15">Cell membrane</location>
        <topology evidence="15">Peripheral membrane protein</topology>
        <orientation evidence="15">Cytoplasmic side</orientation>
    </subcellularLocation>
    <subcellularLocation>
        <location evidence="15">Cytoplasm</location>
    </subcellularLocation>
    <text evidence="15">Distribution is 50-50.</text>
</comment>
<feature type="compositionally biased region" description="Acidic residues" evidence="18">
    <location>
        <begin position="883"/>
        <end position="898"/>
    </location>
</feature>
<dbReference type="SMART" id="SM00958">
    <property type="entry name" value="SecA_PP_bind"/>
    <property type="match status" value="1"/>
</dbReference>
<feature type="region of interest" description="Disordered" evidence="18">
    <location>
        <begin position="578"/>
        <end position="600"/>
    </location>
</feature>
<keyword evidence="8 15" id="KW-0547">Nucleotide-binding</keyword>
<dbReference type="InterPro" id="IPR001650">
    <property type="entry name" value="Helicase_C-like"/>
</dbReference>
<dbReference type="GO" id="GO:0031522">
    <property type="term" value="C:cell envelope Sec protein transport complex"/>
    <property type="evidence" value="ECO:0007669"/>
    <property type="project" value="UniProtKB-ARBA"/>
</dbReference>
<dbReference type="PROSITE" id="PS51192">
    <property type="entry name" value="HELICASE_ATP_BIND_1"/>
    <property type="match status" value="1"/>
</dbReference>
<dbReference type="PRINTS" id="PR00906">
    <property type="entry name" value="SECA"/>
</dbReference>
<dbReference type="Gene3D" id="1.10.3060.10">
    <property type="entry name" value="Helical scaffold and wing domains of SecA"/>
    <property type="match status" value="1"/>
</dbReference>
<comment type="similarity">
    <text evidence="2 15 16">Belongs to the SecA family.</text>
</comment>
<dbReference type="FunFam" id="3.90.1440.10:FF:000001">
    <property type="entry name" value="Preprotein translocase subunit SecA"/>
    <property type="match status" value="1"/>
</dbReference>
<evidence type="ECO:0000256" key="1">
    <source>
        <dbReference type="ARBA" id="ARBA00001947"/>
    </source>
</evidence>
<dbReference type="CDD" id="cd18803">
    <property type="entry name" value="SF2_C_secA"/>
    <property type="match status" value="1"/>
</dbReference>
<dbReference type="GO" id="GO:0017038">
    <property type="term" value="P:protein import"/>
    <property type="evidence" value="ECO:0007669"/>
    <property type="project" value="InterPro"/>
</dbReference>
<dbReference type="EC" id="7.4.2.8" evidence="15"/>
<reference evidence="22 23" key="1">
    <citation type="submission" date="2016-10" db="EMBL/GenBank/DDBJ databases">
        <authorList>
            <person name="de Groot N.N."/>
        </authorList>
    </citation>
    <scope>NUCLEOTIDE SEQUENCE [LARGE SCALE GENOMIC DNA]</scope>
    <source>
        <strain evidence="22 23">HL3</strain>
    </source>
</reference>
<dbReference type="Pfam" id="PF21090">
    <property type="entry name" value="P-loop_SecA"/>
    <property type="match status" value="1"/>
</dbReference>
<evidence type="ECO:0000256" key="2">
    <source>
        <dbReference type="ARBA" id="ARBA00007650"/>
    </source>
</evidence>
<dbReference type="GO" id="GO:0005886">
    <property type="term" value="C:plasma membrane"/>
    <property type="evidence" value="ECO:0007669"/>
    <property type="project" value="UniProtKB-SubCell"/>
</dbReference>
<dbReference type="PROSITE" id="PS51196">
    <property type="entry name" value="SECA_MOTOR_DEAD"/>
    <property type="match status" value="1"/>
</dbReference>
<feature type="region of interest" description="Disordered" evidence="18">
    <location>
        <begin position="875"/>
        <end position="931"/>
    </location>
</feature>
<dbReference type="FunFam" id="1.10.3060.10:FF:000003">
    <property type="entry name" value="Protein translocase subunit SecA"/>
    <property type="match status" value="1"/>
</dbReference>
<dbReference type="InterPro" id="IPR011115">
    <property type="entry name" value="SecA_DEAD"/>
</dbReference>
<dbReference type="InterPro" id="IPR011116">
    <property type="entry name" value="SecA_Wing/Scaffold"/>
</dbReference>
<dbReference type="InterPro" id="IPR036670">
    <property type="entry name" value="SecA_X-link_sf"/>
</dbReference>
<dbReference type="NCBIfam" id="NF009538">
    <property type="entry name" value="PRK12904.1"/>
    <property type="match status" value="1"/>
</dbReference>
<dbReference type="PROSITE" id="PS51194">
    <property type="entry name" value="HELICASE_CTER"/>
    <property type="match status" value="1"/>
</dbReference>
<dbReference type="GO" id="GO:0065002">
    <property type="term" value="P:intracellular protein transmembrane transport"/>
    <property type="evidence" value="ECO:0007669"/>
    <property type="project" value="UniProtKB-UniRule"/>
</dbReference>
<keyword evidence="9" id="KW-0862">Zinc</keyword>
<evidence type="ECO:0000256" key="14">
    <source>
        <dbReference type="ARBA" id="ARBA00023136"/>
    </source>
</evidence>
<evidence type="ECO:0000256" key="9">
    <source>
        <dbReference type="ARBA" id="ARBA00022833"/>
    </source>
</evidence>
<evidence type="ECO:0000256" key="5">
    <source>
        <dbReference type="ARBA" id="ARBA00022490"/>
    </source>
</evidence>
<dbReference type="STRING" id="1123397.SAMN05660831_01252"/>
<keyword evidence="11 15" id="KW-0653">Protein transport</keyword>
<gene>
    <name evidence="15" type="primary">secA</name>
    <name evidence="22" type="ORF">SAMN05660831_01252</name>
</gene>
<dbReference type="Proteomes" id="UP000198611">
    <property type="component" value="Unassembled WGS sequence"/>
</dbReference>
<keyword evidence="5 15" id="KW-0963">Cytoplasm</keyword>
<dbReference type="Pfam" id="PF07517">
    <property type="entry name" value="SecA_DEAD"/>
    <property type="match status" value="1"/>
</dbReference>
<protein>
    <recommendedName>
        <fullName evidence="15 16">Protein translocase subunit SecA</fullName>
        <ecNumber evidence="15">7.4.2.8</ecNumber>
    </recommendedName>
</protein>
<dbReference type="Gene3D" id="3.40.50.300">
    <property type="entry name" value="P-loop containing nucleotide triphosphate hydrolases"/>
    <property type="match status" value="2"/>
</dbReference>
<evidence type="ECO:0000256" key="13">
    <source>
        <dbReference type="ARBA" id="ARBA00023010"/>
    </source>
</evidence>
<comment type="function">
    <text evidence="15">Part of the Sec protein translocase complex. Interacts with the SecYEG preprotein conducting channel. Has a central role in coupling the hydrolysis of ATP to the transfer of proteins into and across the cell membrane, serving both as a receptor for the preprotein-SecB complex and as an ATP-driven molecular motor driving the stepwise translocation of polypeptide chains across the membrane.</text>
</comment>
<evidence type="ECO:0000256" key="17">
    <source>
        <dbReference type="SAM" id="Coils"/>
    </source>
</evidence>
<feature type="domain" description="Helicase C-terminal" evidence="20">
    <location>
        <begin position="453"/>
        <end position="652"/>
    </location>
</feature>
<keyword evidence="14 15" id="KW-0472">Membrane</keyword>
<dbReference type="GO" id="GO:0006605">
    <property type="term" value="P:protein targeting"/>
    <property type="evidence" value="ECO:0007669"/>
    <property type="project" value="UniProtKB-UniRule"/>
</dbReference>
<dbReference type="Pfam" id="PF02810">
    <property type="entry name" value="SEC-C"/>
    <property type="match status" value="1"/>
</dbReference>
<keyword evidence="6" id="KW-0997">Cell inner membrane</keyword>
<evidence type="ECO:0000256" key="7">
    <source>
        <dbReference type="ARBA" id="ARBA00022723"/>
    </source>
</evidence>
<evidence type="ECO:0000259" key="21">
    <source>
        <dbReference type="PROSITE" id="PS51196"/>
    </source>
</evidence>
<dbReference type="InterPro" id="IPR000185">
    <property type="entry name" value="SecA"/>
</dbReference>
<comment type="cofactor">
    <cofactor evidence="1">
        <name>Zn(2+)</name>
        <dbReference type="ChEBI" id="CHEBI:29105"/>
    </cofactor>
</comment>
<feature type="compositionally biased region" description="Basic and acidic residues" evidence="18">
    <location>
        <begin position="578"/>
        <end position="588"/>
    </location>
</feature>
<dbReference type="Pfam" id="PF01043">
    <property type="entry name" value="SecA_PP_bind"/>
    <property type="match status" value="1"/>
</dbReference>
<keyword evidence="12 15" id="KW-1278">Translocase</keyword>
<dbReference type="GO" id="GO:0043952">
    <property type="term" value="P:protein transport by the Sec complex"/>
    <property type="evidence" value="ECO:0007669"/>
    <property type="project" value="TreeGrafter"/>
</dbReference>
<evidence type="ECO:0000256" key="12">
    <source>
        <dbReference type="ARBA" id="ARBA00022967"/>
    </source>
</evidence>
<comment type="subunit">
    <text evidence="15">Monomer and homodimer. Part of the essential Sec protein translocation apparatus which comprises SecA, SecYEG and auxiliary proteins SecDF-YajC and YidC.</text>
</comment>
<keyword evidence="4 15" id="KW-1003">Cell membrane</keyword>
<evidence type="ECO:0000313" key="22">
    <source>
        <dbReference type="EMBL" id="SFD24759.1"/>
    </source>
</evidence>
<dbReference type="PANTHER" id="PTHR30612">
    <property type="entry name" value="SECA INNER MEMBRANE COMPONENT OF SEC PROTEIN SECRETION SYSTEM"/>
    <property type="match status" value="1"/>
</dbReference>
<keyword evidence="17" id="KW-0175">Coiled coil</keyword>
<dbReference type="FunFam" id="3.40.50.300:FF:000113">
    <property type="entry name" value="Preprotein translocase subunit SecA"/>
    <property type="match status" value="1"/>
</dbReference>
<evidence type="ECO:0000256" key="8">
    <source>
        <dbReference type="ARBA" id="ARBA00022741"/>
    </source>
</evidence>
<sequence>MVKSSCGRCDGYMFASLVNRVLGSRNDRFIKRLRREVERINELESEYQALDDAALAAKTDEFRRRMADGAGTEELRAEAFAAVREAARRTLGQRHFDVQLIGGMVLDSGRIAEMRTGEGKTLVATLPAYLNALKGEGVHIVTVNDYLASRDADWMRPVYEFLGMAVGSIHSGQSPQDKRDAYAADITYGTNNEFGFDYLRDNMAFSREERVQRGLHYAIVDEVDSILIDEARTPLIISGPAEGDPGLYQRIDALIPYLEPQEVDPDEMEGDEEATGDYFVDEKARQVHLTEVGHEKIERLLTEAGLLGEGQSLYDAANIALMHHVNAALRARALFQRDVDYVVTEDDQIVIVDEFTGRTMPGRRWSEGLHQAVEAKEGVAIQQENQTLASITFQNFFRMYDQLAGMTGTADTEAYEFQQIYGLEVVVIPTHKPVARQDLGDLVYLTQAEKYDAVVAEIRDCVERGQPVLVGTASIDVSEILDRKLKEAGIAHNVLNAKQHEREAEIIAQAGRPGAVTIATNMAGRGTDIVLGGNLEAELAELGEEAGEAERERVRADWQQRHDQVIEAGGLHIIGTERHESRRVDNQLRGRSGRQGDPGSSRFFLSLEDSLMRIFASQRVSGMMQKLGMKEGEAIEHPWVSRAIENAQRKVEGRNFDIRKQLLEYDDVANEQRKVIYEQRDELMSSEDISETIEGIRAEVINATIDTYIPPESIDEMWDVPGLERALADEYALELPLQQWLAEDDQLDEEGLRQRIVEEAEAAYRDKEARAGAQVLRQFEKAAMLQVLDTAWKEHLAAMDYLRQGIHLRGYAHRNPTQEFKKEAFTLFNQMLDRIKHDTITTLSRVQVQAEEDVEAVEAQRRAETPAGEMAYQHAEASAMAAPEEEAEPAAAQDEEAPEQPFVRSGRKVGRNEPCPCGSGRKYKHCHGRVK</sequence>
<dbReference type="PROSITE" id="PS01312">
    <property type="entry name" value="SECA"/>
    <property type="match status" value="1"/>
</dbReference>
<dbReference type="GO" id="GO:0008564">
    <property type="term" value="F:protein-exporting ATPase activity"/>
    <property type="evidence" value="ECO:0007669"/>
    <property type="project" value="UniProtKB-EC"/>
</dbReference>
<dbReference type="EMBL" id="FOMJ01000003">
    <property type="protein sequence ID" value="SFD24759.1"/>
    <property type="molecule type" value="Genomic_DNA"/>
</dbReference>
<feature type="coiled-coil region" evidence="17">
    <location>
        <begin position="26"/>
        <end position="60"/>
    </location>
</feature>
<name>A0A1I1QRS7_9GAMM</name>
<evidence type="ECO:0000256" key="18">
    <source>
        <dbReference type="SAM" id="MobiDB-lite"/>
    </source>
</evidence>
<dbReference type="InterPro" id="IPR011130">
    <property type="entry name" value="SecA_preprotein_X-link_dom"/>
</dbReference>
<keyword evidence="23" id="KW-1185">Reference proteome</keyword>
<dbReference type="Gene3D" id="3.90.1440.10">
    <property type="entry name" value="SecA, preprotein cross-linking domain"/>
    <property type="match status" value="1"/>
</dbReference>
<evidence type="ECO:0000256" key="11">
    <source>
        <dbReference type="ARBA" id="ARBA00022927"/>
    </source>
</evidence>
<dbReference type="InterPro" id="IPR027417">
    <property type="entry name" value="P-loop_NTPase"/>
</dbReference>
<evidence type="ECO:0000256" key="4">
    <source>
        <dbReference type="ARBA" id="ARBA00022475"/>
    </source>
</evidence>
<evidence type="ECO:0000256" key="3">
    <source>
        <dbReference type="ARBA" id="ARBA00022448"/>
    </source>
</evidence>
<comment type="catalytic activity">
    <reaction evidence="15">
        <text>ATP + H2O + cellular proteinSide 1 = ADP + phosphate + cellular proteinSide 2.</text>
        <dbReference type="EC" id="7.4.2.8"/>
    </reaction>
</comment>
<dbReference type="InterPro" id="IPR014001">
    <property type="entry name" value="Helicase_ATP-bd"/>
</dbReference>
<evidence type="ECO:0000259" key="19">
    <source>
        <dbReference type="PROSITE" id="PS51192"/>
    </source>
</evidence>
<keyword evidence="10 15" id="KW-0067">ATP-binding</keyword>
<feature type="compositionally biased region" description="Basic residues" evidence="18">
    <location>
        <begin position="921"/>
        <end position="931"/>
    </location>
</feature>